<reference evidence="2" key="1">
    <citation type="journal article" date="2021" name="PeerJ">
        <title>Extensive microbial diversity within the chicken gut microbiome revealed by metagenomics and culture.</title>
        <authorList>
            <person name="Gilroy R."/>
            <person name="Ravi A."/>
            <person name="Getino M."/>
            <person name="Pursley I."/>
            <person name="Horton D.L."/>
            <person name="Alikhan N.F."/>
            <person name="Baker D."/>
            <person name="Gharbi K."/>
            <person name="Hall N."/>
            <person name="Watson M."/>
            <person name="Adriaenssens E.M."/>
            <person name="Foster-Nyarko E."/>
            <person name="Jarju S."/>
            <person name="Secka A."/>
            <person name="Antonio M."/>
            <person name="Oren A."/>
            <person name="Chaudhuri R.R."/>
            <person name="La Ragione R."/>
            <person name="Hildebrand F."/>
            <person name="Pallen M.J."/>
        </authorList>
    </citation>
    <scope>NUCLEOTIDE SEQUENCE</scope>
    <source>
        <strain evidence="2">G3-2149</strain>
    </source>
</reference>
<reference evidence="2" key="2">
    <citation type="submission" date="2021-04" db="EMBL/GenBank/DDBJ databases">
        <authorList>
            <person name="Gilroy R."/>
        </authorList>
    </citation>
    <scope>NUCLEOTIDE SEQUENCE</scope>
    <source>
        <strain evidence="2">G3-2149</strain>
    </source>
</reference>
<accession>A0A9E2L400</accession>
<comment type="caution">
    <text evidence="2">The sequence shown here is derived from an EMBL/GenBank/DDBJ whole genome shotgun (WGS) entry which is preliminary data.</text>
</comment>
<evidence type="ECO:0000256" key="1">
    <source>
        <dbReference type="SAM" id="SignalP"/>
    </source>
</evidence>
<evidence type="ECO:0008006" key="4">
    <source>
        <dbReference type="Google" id="ProtNLM"/>
    </source>
</evidence>
<proteinExistence type="predicted"/>
<feature type="chain" id="PRO_5038912270" description="Tetratricopeptide repeat protein" evidence="1">
    <location>
        <begin position="20"/>
        <end position="530"/>
    </location>
</feature>
<name>A0A9E2L400_9BACT</name>
<evidence type="ECO:0000313" key="3">
    <source>
        <dbReference type="Proteomes" id="UP000823865"/>
    </source>
</evidence>
<gene>
    <name evidence="2" type="ORF">H9789_01580</name>
</gene>
<protein>
    <recommendedName>
        <fullName evidence="4">Tetratricopeptide repeat protein</fullName>
    </recommendedName>
</protein>
<dbReference type="AlphaFoldDB" id="A0A9E2L400"/>
<feature type="signal peptide" evidence="1">
    <location>
        <begin position="1"/>
        <end position="19"/>
    </location>
</feature>
<evidence type="ECO:0000313" key="2">
    <source>
        <dbReference type="EMBL" id="MBU3852520.1"/>
    </source>
</evidence>
<organism evidence="2 3">
    <name type="scientific">Candidatus Paraprevotella stercoravium</name>
    <dbReference type="NCBI Taxonomy" id="2838725"/>
    <lineage>
        <taxon>Bacteria</taxon>
        <taxon>Pseudomonadati</taxon>
        <taxon>Bacteroidota</taxon>
        <taxon>Bacteroidia</taxon>
        <taxon>Bacteroidales</taxon>
        <taxon>Prevotellaceae</taxon>
        <taxon>Paraprevotella</taxon>
    </lineage>
</organism>
<dbReference type="EMBL" id="JAHLFU010000026">
    <property type="protein sequence ID" value="MBU3852520.1"/>
    <property type="molecule type" value="Genomic_DNA"/>
</dbReference>
<sequence>MKRFIGLLFLLISVQTIFAQSDYISCSPQKDMDYEFPLFDDGGILILSKRNDLVVTVVNASGAKIEPNGRRDDGFYEYKIVINPNVTPNPKVEVNRRGDVNRAEFVTTLKPNFFKVYMVEEVPKPIRMENLSQANDAILNADSAEVEISSAIPDLKVVFSKDLQATLDANRKSADENIRIYSVRIPVRVLQDARNRMETTAKAYESLYKKLVDDAPEDANVSDSEWEKLSALETEMQEAQAAWDRMTMIDIYAENTNRLQIDISSLGPRSKLSYGVLLLKTVEYVTEYSARMAEGARLFNLRKYDEARRAFSEALKTKDTPDHLIPAIQSNINQCDTCILYYRYATYALLKMKEMQEKGTANQEEVVRYASGAEEFLQVLNKYNPCDFYSERIDKLNKIIEEMPLDIKFTVTKWVNNISGFYEAGGLANVELWGYAKTDRPLLKSYETDKRFKNLVDKSEGFTLLGKTDEKGEVILHLDRKNLPKGIFFRPVGYDNKIKIEYLYMVDIMRQSKDEFNMRQFRLKMYTANK</sequence>
<keyword evidence="1" id="KW-0732">Signal</keyword>
<dbReference type="Proteomes" id="UP000823865">
    <property type="component" value="Unassembled WGS sequence"/>
</dbReference>